<keyword evidence="2" id="KW-1185">Reference proteome</keyword>
<reference evidence="1 2" key="1">
    <citation type="submission" date="2018-09" db="EMBL/GenBank/DDBJ databases">
        <title>Novel species of Arthrobacter.</title>
        <authorList>
            <person name="Liu Q."/>
            <person name="Xin Y.-H."/>
        </authorList>
    </citation>
    <scope>NUCLEOTIDE SEQUENCE [LARGE SCALE GENOMIC DNA]</scope>
    <source>
        <strain evidence="1 2">Hz2</strain>
    </source>
</reference>
<gene>
    <name evidence="1" type="ORF">D6T63_13890</name>
</gene>
<comment type="caution">
    <text evidence="1">The sequence shown here is derived from an EMBL/GenBank/DDBJ whole genome shotgun (WGS) entry which is preliminary data.</text>
</comment>
<organism evidence="1 2">
    <name type="scientific">Arthrobacter cheniae</name>
    <dbReference type="NCBI Taxonomy" id="1258888"/>
    <lineage>
        <taxon>Bacteria</taxon>
        <taxon>Bacillati</taxon>
        <taxon>Actinomycetota</taxon>
        <taxon>Actinomycetes</taxon>
        <taxon>Micrococcales</taxon>
        <taxon>Micrococcaceae</taxon>
        <taxon>Arthrobacter</taxon>
    </lineage>
</organism>
<name>A0A3A5M9I6_9MICC</name>
<protein>
    <submittedName>
        <fullName evidence="1">Uncharacterized protein</fullName>
    </submittedName>
</protein>
<dbReference type="AlphaFoldDB" id="A0A3A5M9I6"/>
<dbReference type="EMBL" id="QZVT01000007">
    <property type="protein sequence ID" value="RJT78032.1"/>
    <property type="molecule type" value="Genomic_DNA"/>
</dbReference>
<sequence>MSTFELVATRSQSPTNFSVGALNESSYWWNALKGFTNSRFSRFGNFTALSTYTQPHKLVRTGTRFCVEIELSALRHWQRILYG</sequence>
<proteinExistence type="predicted"/>
<accession>A0A3A5M9I6</accession>
<evidence type="ECO:0000313" key="1">
    <source>
        <dbReference type="EMBL" id="RJT78032.1"/>
    </source>
</evidence>
<dbReference type="Proteomes" id="UP000272560">
    <property type="component" value="Unassembled WGS sequence"/>
</dbReference>
<evidence type="ECO:0000313" key="2">
    <source>
        <dbReference type="Proteomes" id="UP000272560"/>
    </source>
</evidence>